<feature type="transmembrane region" description="Helical" evidence="6">
    <location>
        <begin position="164"/>
        <end position="186"/>
    </location>
</feature>
<evidence type="ECO:0000256" key="4">
    <source>
        <dbReference type="ARBA" id="ARBA00022989"/>
    </source>
</evidence>
<feature type="transmembrane region" description="Helical" evidence="6">
    <location>
        <begin position="427"/>
        <end position="445"/>
    </location>
</feature>
<gene>
    <name evidence="8" type="ORF">ACFOZ9_14230</name>
</gene>
<accession>A0ABV8XR42</accession>
<proteinExistence type="predicted"/>
<feature type="domain" description="Major facilitator superfamily (MFS) profile" evidence="7">
    <location>
        <begin position="1"/>
        <end position="232"/>
    </location>
</feature>
<evidence type="ECO:0000256" key="5">
    <source>
        <dbReference type="ARBA" id="ARBA00023136"/>
    </source>
</evidence>
<protein>
    <submittedName>
        <fullName evidence="8">MFS transporter</fullName>
    </submittedName>
</protein>
<evidence type="ECO:0000259" key="7">
    <source>
        <dbReference type="PROSITE" id="PS50850"/>
    </source>
</evidence>
<comment type="caution">
    <text evidence="8">The sequence shown here is derived from an EMBL/GenBank/DDBJ whole genome shotgun (WGS) entry which is preliminary data.</text>
</comment>
<dbReference type="InterPro" id="IPR011701">
    <property type="entry name" value="MFS"/>
</dbReference>
<dbReference type="InterPro" id="IPR036259">
    <property type="entry name" value="MFS_trans_sf"/>
</dbReference>
<evidence type="ECO:0000313" key="9">
    <source>
        <dbReference type="Proteomes" id="UP001595998"/>
    </source>
</evidence>
<reference evidence="9" key="1">
    <citation type="journal article" date="2019" name="Int. J. Syst. Evol. Microbiol.">
        <title>The Global Catalogue of Microorganisms (GCM) 10K type strain sequencing project: providing services to taxonomists for standard genome sequencing and annotation.</title>
        <authorList>
            <consortium name="The Broad Institute Genomics Platform"/>
            <consortium name="The Broad Institute Genome Sequencing Center for Infectious Disease"/>
            <person name="Wu L."/>
            <person name="Ma J."/>
        </authorList>
    </citation>
    <scope>NUCLEOTIDE SEQUENCE [LARGE SCALE GENOMIC DNA]</scope>
    <source>
        <strain evidence="9">CCUG 56029</strain>
    </source>
</reference>
<dbReference type="PANTHER" id="PTHR23513">
    <property type="entry name" value="INTEGRAL MEMBRANE EFFLUX PROTEIN-RELATED"/>
    <property type="match status" value="1"/>
</dbReference>
<evidence type="ECO:0000256" key="2">
    <source>
        <dbReference type="ARBA" id="ARBA00022475"/>
    </source>
</evidence>
<feature type="transmembrane region" description="Helical" evidence="6">
    <location>
        <begin position="264"/>
        <end position="289"/>
    </location>
</feature>
<comment type="subcellular location">
    <subcellularLocation>
        <location evidence="1">Cell membrane</location>
        <topology evidence="1">Multi-pass membrane protein</topology>
    </subcellularLocation>
</comment>
<evidence type="ECO:0000256" key="1">
    <source>
        <dbReference type="ARBA" id="ARBA00004651"/>
    </source>
</evidence>
<feature type="transmembrane region" description="Helical" evidence="6">
    <location>
        <begin position="62"/>
        <end position="86"/>
    </location>
</feature>
<keyword evidence="2" id="KW-1003">Cell membrane</keyword>
<feature type="transmembrane region" description="Helical" evidence="6">
    <location>
        <begin position="360"/>
        <end position="379"/>
    </location>
</feature>
<evidence type="ECO:0000256" key="6">
    <source>
        <dbReference type="SAM" id="Phobius"/>
    </source>
</evidence>
<keyword evidence="4 6" id="KW-1133">Transmembrane helix</keyword>
<dbReference type="EMBL" id="JBHSEH010000022">
    <property type="protein sequence ID" value="MFC4427371.1"/>
    <property type="molecule type" value="Genomic_DNA"/>
</dbReference>
<feature type="transmembrane region" description="Helical" evidence="6">
    <location>
        <begin position="309"/>
        <end position="330"/>
    </location>
</feature>
<evidence type="ECO:0000313" key="8">
    <source>
        <dbReference type="EMBL" id="MFC4427371.1"/>
    </source>
</evidence>
<feature type="transmembrane region" description="Helical" evidence="6">
    <location>
        <begin position="21"/>
        <end position="42"/>
    </location>
</feature>
<sequence length="466" mass="48710">MTLPPGQSEATPSEAARWRTFLQLWGSQALSVLGSGLSGFALNIYLTQTLFPLESQRPQLAGALAMTALGWTFAALLGAPLAGALADRWNRRRMMMTCDALGALLLLGLTALILLGTPPVWALVVFTTLLGLVGTFHGSAFDTSYSALVPRDRLPRANGMMQTLWSLSGLLSPALAALLIGLPALARGSGAGWLSGSWLAGWTDGVPLALLVDAVSFMVATVVVWRLRLPSPRRADLQNAAGPRPSLAQDMKFGWSYIFARRPLLHLLLTFAAVNLMTSGVGVLHPLLVKFTLAQDVQARGLGTEAALATLWTAMSVGGLAGGLLVSAWGGLKRQRVLGVLVPMVLAGAAHALSGVAGTLGLTAVCITAFGMMTPVMNAHSQSIWQSQVPPEMQGRVFSVRRLIAQFTTPVATAGAGLLGAHTSPGLILLWTGLAMLVASGFQLLNPALRRVDDLPVVTAPAGAAG</sequence>
<dbReference type="CDD" id="cd06173">
    <property type="entry name" value="MFS_MefA_like"/>
    <property type="match status" value="1"/>
</dbReference>
<dbReference type="Pfam" id="PF07690">
    <property type="entry name" value="MFS_1"/>
    <property type="match status" value="1"/>
</dbReference>
<dbReference type="InterPro" id="IPR020846">
    <property type="entry name" value="MFS_dom"/>
</dbReference>
<dbReference type="SUPFAM" id="SSF103473">
    <property type="entry name" value="MFS general substrate transporter"/>
    <property type="match status" value="1"/>
</dbReference>
<dbReference type="PROSITE" id="PS50850">
    <property type="entry name" value="MFS"/>
    <property type="match status" value="1"/>
</dbReference>
<dbReference type="RefSeq" id="WP_380040793.1">
    <property type="nucleotide sequence ID" value="NZ_JBHSEH010000022.1"/>
</dbReference>
<organism evidence="8 9">
    <name type="scientific">Deinococcus navajonensis</name>
    <dbReference type="NCBI Taxonomy" id="309884"/>
    <lineage>
        <taxon>Bacteria</taxon>
        <taxon>Thermotogati</taxon>
        <taxon>Deinococcota</taxon>
        <taxon>Deinococci</taxon>
        <taxon>Deinococcales</taxon>
        <taxon>Deinococcaceae</taxon>
        <taxon>Deinococcus</taxon>
    </lineage>
</organism>
<keyword evidence="5 6" id="KW-0472">Membrane</keyword>
<name>A0ABV8XR42_9DEIO</name>
<dbReference type="Proteomes" id="UP001595998">
    <property type="component" value="Unassembled WGS sequence"/>
</dbReference>
<dbReference type="Gene3D" id="1.20.1250.20">
    <property type="entry name" value="MFS general substrate transporter like domains"/>
    <property type="match status" value="1"/>
</dbReference>
<feature type="transmembrane region" description="Helical" evidence="6">
    <location>
        <begin position="98"/>
        <end position="115"/>
    </location>
</feature>
<keyword evidence="9" id="KW-1185">Reference proteome</keyword>
<feature type="transmembrane region" description="Helical" evidence="6">
    <location>
        <begin position="121"/>
        <end position="143"/>
    </location>
</feature>
<dbReference type="PANTHER" id="PTHR23513:SF11">
    <property type="entry name" value="STAPHYLOFERRIN A TRANSPORTER"/>
    <property type="match status" value="1"/>
</dbReference>
<evidence type="ECO:0000256" key="3">
    <source>
        <dbReference type="ARBA" id="ARBA00022692"/>
    </source>
</evidence>
<feature type="transmembrane region" description="Helical" evidence="6">
    <location>
        <begin position="206"/>
        <end position="225"/>
    </location>
</feature>
<keyword evidence="3 6" id="KW-0812">Transmembrane</keyword>